<feature type="binding site" evidence="5">
    <location>
        <position position="157"/>
    </location>
    <ligand>
        <name>Mn(2+)</name>
        <dbReference type="ChEBI" id="CHEBI:29035"/>
        <label>2</label>
    </ligand>
</feature>
<dbReference type="NCBIfam" id="TIGR01227">
    <property type="entry name" value="hutG"/>
    <property type="match status" value="1"/>
</dbReference>
<dbReference type="InterPro" id="IPR006035">
    <property type="entry name" value="Ureohydrolase"/>
</dbReference>
<comment type="catalytic activity">
    <reaction evidence="5">
        <text>N-formimidoyl-L-glutamate + H2O = formamide + L-glutamate</text>
        <dbReference type="Rhea" id="RHEA:22492"/>
        <dbReference type="ChEBI" id="CHEBI:15377"/>
        <dbReference type="ChEBI" id="CHEBI:16397"/>
        <dbReference type="ChEBI" id="CHEBI:29985"/>
        <dbReference type="ChEBI" id="CHEBI:58928"/>
        <dbReference type="EC" id="3.5.3.8"/>
    </reaction>
</comment>
<dbReference type="Pfam" id="PF00491">
    <property type="entry name" value="Arginase"/>
    <property type="match status" value="1"/>
</dbReference>
<dbReference type="GO" id="GO:0033389">
    <property type="term" value="P:putrescine biosynthetic process from arginine, via agmatine"/>
    <property type="evidence" value="ECO:0007669"/>
    <property type="project" value="TreeGrafter"/>
</dbReference>
<feature type="binding site" evidence="5">
    <location>
        <position position="244"/>
    </location>
    <ligand>
        <name>Mn(2+)</name>
        <dbReference type="ChEBI" id="CHEBI:29035"/>
        <label>2</label>
    </ligand>
</feature>
<feature type="binding site" evidence="5">
    <location>
        <position position="242"/>
    </location>
    <ligand>
        <name>Mn(2+)</name>
        <dbReference type="ChEBI" id="CHEBI:29035"/>
        <label>2</label>
    </ligand>
</feature>
<keyword evidence="9" id="KW-1185">Reference proteome</keyword>
<keyword evidence="1 5" id="KW-0479">Metal-binding</keyword>
<evidence type="ECO:0000256" key="2">
    <source>
        <dbReference type="ARBA" id="ARBA00022801"/>
    </source>
</evidence>
<dbReference type="PROSITE" id="PS51409">
    <property type="entry name" value="ARGINASE_2"/>
    <property type="match status" value="1"/>
</dbReference>
<evidence type="ECO:0000256" key="4">
    <source>
        <dbReference type="ARBA" id="ARBA00023211"/>
    </source>
</evidence>
<feature type="binding site" evidence="5">
    <location>
        <position position="159"/>
    </location>
    <ligand>
        <name>Mn(2+)</name>
        <dbReference type="ChEBI" id="CHEBI:29035"/>
        <label>1</label>
    </ligand>
</feature>
<gene>
    <name evidence="5" type="primary">hutG</name>
    <name evidence="8" type="ORF">B0H99_102266</name>
</gene>
<dbReference type="InterPro" id="IPR023696">
    <property type="entry name" value="Ureohydrolase_dom_sf"/>
</dbReference>
<dbReference type="EMBL" id="PYAT01000002">
    <property type="protein sequence ID" value="PSL41582.1"/>
    <property type="molecule type" value="Genomic_DNA"/>
</dbReference>
<evidence type="ECO:0000256" key="5">
    <source>
        <dbReference type="HAMAP-Rule" id="MF_00737"/>
    </source>
</evidence>
<dbReference type="UniPathway" id="UPA00379">
    <property type="reaction ID" value="UER00552"/>
</dbReference>
<evidence type="ECO:0000313" key="9">
    <source>
        <dbReference type="Proteomes" id="UP000242682"/>
    </source>
</evidence>
<feature type="binding site" evidence="5">
    <location>
        <position position="155"/>
    </location>
    <ligand>
        <name>Mn(2+)</name>
        <dbReference type="ChEBI" id="CHEBI:29035"/>
        <label>2</label>
    </ligand>
</feature>
<feature type="binding site" evidence="5">
    <location>
        <position position="155"/>
    </location>
    <ligand>
        <name>Mn(2+)</name>
        <dbReference type="ChEBI" id="CHEBI:29035"/>
        <label>1</label>
    </ligand>
</feature>
<comment type="function">
    <text evidence="5">Catalyzes the conversion of N-formimidoyl-L-glutamate to L-glutamate and formamide.</text>
</comment>
<accession>A0A2P8H5S3</accession>
<comment type="pathway">
    <text evidence="5">Amino-acid degradation; L-histidine degradation into L-glutamate; L-glutamate from N-formimidoyl-L-glutamate (hydrolase route): step 1/1.</text>
</comment>
<dbReference type="Gene3D" id="3.40.800.10">
    <property type="entry name" value="Ureohydrolase domain"/>
    <property type="match status" value="1"/>
</dbReference>
<evidence type="ECO:0000256" key="3">
    <source>
        <dbReference type="ARBA" id="ARBA00022808"/>
    </source>
</evidence>
<dbReference type="CDD" id="cd09988">
    <property type="entry name" value="Formimidoylglutamase"/>
    <property type="match status" value="1"/>
</dbReference>
<dbReference type="SUPFAM" id="SSF52768">
    <property type="entry name" value="Arginase/deacetylase"/>
    <property type="match status" value="1"/>
</dbReference>
<dbReference type="GO" id="GO:0008783">
    <property type="term" value="F:agmatinase activity"/>
    <property type="evidence" value="ECO:0007669"/>
    <property type="project" value="TreeGrafter"/>
</dbReference>
<dbReference type="GO" id="GO:0019557">
    <property type="term" value="P:L-histidine catabolic process to glutamate and formate"/>
    <property type="evidence" value="ECO:0007669"/>
    <property type="project" value="UniProtKB-UniPathway"/>
</dbReference>
<dbReference type="GO" id="GO:0019556">
    <property type="term" value="P:L-histidine catabolic process to glutamate and formamide"/>
    <property type="evidence" value="ECO:0007669"/>
    <property type="project" value="UniProtKB-UniRule"/>
</dbReference>
<dbReference type="GO" id="GO:0030145">
    <property type="term" value="F:manganese ion binding"/>
    <property type="evidence" value="ECO:0007669"/>
    <property type="project" value="UniProtKB-UniRule"/>
</dbReference>
<dbReference type="GO" id="GO:0050415">
    <property type="term" value="F:formimidoylglutamase activity"/>
    <property type="evidence" value="ECO:0007669"/>
    <property type="project" value="UniProtKB-UniRule"/>
</dbReference>
<keyword evidence="3 5" id="KW-0369">Histidine metabolism</keyword>
<keyword evidence="2 5" id="KW-0378">Hydrolase</keyword>
<dbReference type="HAMAP" id="MF_00737">
    <property type="entry name" value="Formimidoylglutam"/>
    <property type="match status" value="1"/>
</dbReference>
<dbReference type="Proteomes" id="UP000242682">
    <property type="component" value="Unassembled WGS sequence"/>
</dbReference>
<proteinExistence type="inferred from homology"/>
<evidence type="ECO:0000256" key="1">
    <source>
        <dbReference type="ARBA" id="ARBA00022723"/>
    </source>
</evidence>
<name>A0A2P8H5S3_9BACL</name>
<dbReference type="EC" id="3.5.3.8" evidence="5 6"/>
<evidence type="ECO:0000313" key="8">
    <source>
        <dbReference type="EMBL" id="PSL41582.1"/>
    </source>
</evidence>
<comment type="caution">
    <text evidence="8">The sequence shown here is derived from an EMBL/GenBank/DDBJ whole genome shotgun (WGS) entry which is preliminary data.</text>
</comment>
<dbReference type="PANTHER" id="PTHR11358:SF35">
    <property type="entry name" value="FORMIMIDOYLGLUTAMASE"/>
    <property type="match status" value="1"/>
</dbReference>
<dbReference type="AlphaFoldDB" id="A0A2P8H5S3"/>
<comment type="similarity">
    <text evidence="5 7">Belongs to the arginase family.</text>
</comment>
<keyword evidence="4 5" id="KW-0464">Manganese</keyword>
<dbReference type="InterPro" id="IPR005923">
    <property type="entry name" value="HutG"/>
</dbReference>
<reference evidence="8 9" key="1">
    <citation type="submission" date="2018-03" db="EMBL/GenBank/DDBJ databases">
        <title>Genomic Encyclopedia of Type Strains, Phase III (KMG-III): the genomes of soil and plant-associated and newly described type strains.</title>
        <authorList>
            <person name="Whitman W."/>
        </authorList>
    </citation>
    <scope>NUCLEOTIDE SEQUENCE [LARGE SCALE GENOMIC DNA]</scope>
    <source>
        <strain evidence="8 9">CGMCC 1.12259</strain>
    </source>
</reference>
<feature type="binding site" evidence="5">
    <location>
        <position position="242"/>
    </location>
    <ligand>
        <name>Mn(2+)</name>
        <dbReference type="ChEBI" id="CHEBI:29035"/>
        <label>1</label>
    </ligand>
</feature>
<protein>
    <recommendedName>
        <fullName evidence="5 6">Formimidoylglutamase</fullName>
        <ecNumber evidence="5 6">3.5.3.8</ecNumber>
    </recommendedName>
    <alternativeName>
        <fullName evidence="5">Formiminoglutamase</fullName>
    </alternativeName>
    <alternativeName>
        <fullName evidence="5">Formiminoglutamate hydrolase</fullName>
    </alternativeName>
</protein>
<evidence type="ECO:0000256" key="6">
    <source>
        <dbReference type="NCBIfam" id="TIGR01227"/>
    </source>
</evidence>
<dbReference type="PANTHER" id="PTHR11358">
    <property type="entry name" value="ARGINASE/AGMATINASE"/>
    <property type="match status" value="1"/>
</dbReference>
<organism evidence="8 9">
    <name type="scientific">Planomicrobium soli</name>
    <dbReference type="NCBI Taxonomy" id="1176648"/>
    <lineage>
        <taxon>Bacteria</taxon>
        <taxon>Bacillati</taxon>
        <taxon>Bacillota</taxon>
        <taxon>Bacilli</taxon>
        <taxon>Bacillales</taxon>
        <taxon>Caryophanaceae</taxon>
        <taxon>Planomicrobium</taxon>
    </lineage>
</organism>
<evidence type="ECO:0000256" key="7">
    <source>
        <dbReference type="PROSITE-ProRule" id="PRU00742"/>
    </source>
</evidence>
<feature type="binding site" evidence="5">
    <location>
        <position position="129"/>
    </location>
    <ligand>
        <name>Mn(2+)</name>
        <dbReference type="ChEBI" id="CHEBI:29035"/>
        <label>1</label>
    </ligand>
</feature>
<sequence length="314" mass="34802">MLGLYKLPKKHFWHGRVDSETDRDSFRFHQTIEFMDTTEVPGGAFSLIGFECDEGVQRNGGQAGAADAPNEIRRQLADLPYHLGDRQTFDVGSVMCKNNDLEKAQRELGDHVNLLFASGSFPIILGGGHETAYGHYLGLRRFAGPDAKIGIINIDAHFDLRQADRPNSETMFRQILEQDSQSGYLVLGIQPLGNTKTLFNQAEKLGASYVLAEALTLLELQNTQKLIDAFCEDYDHVMVTLCMDSITSLYAPGVLSPSPFGLDPAVVRRLLWHIVSNEKVRSFDLSEVVPNLDDNGKTAKLAAYLVAEVMAAFH</sequence>
<comment type="cofactor">
    <cofactor evidence="5">
        <name>Mn(2+)</name>
        <dbReference type="ChEBI" id="CHEBI:29035"/>
    </cofactor>
    <text evidence="5">Binds 2 manganese ions per subunit.</text>
</comment>